<dbReference type="PANTHER" id="PTHR43396:SF3">
    <property type="entry name" value="FLAVOHEMOPROTEIN"/>
    <property type="match status" value="1"/>
</dbReference>
<evidence type="ECO:0000256" key="3">
    <source>
        <dbReference type="ARBA" id="ARBA00022723"/>
    </source>
</evidence>
<dbReference type="Pfam" id="PF00042">
    <property type="entry name" value="Globin"/>
    <property type="match status" value="1"/>
</dbReference>
<organism evidence="7 8">
    <name type="scientific">Variovorax humicola</name>
    <dbReference type="NCBI Taxonomy" id="1769758"/>
    <lineage>
        <taxon>Bacteria</taxon>
        <taxon>Pseudomonadati</taxon>
        <taxon>Pseudomonadota</taxon>
        <taxon>Betaproteobacteria</taxon>
        <taxon>Burkholderiales</taxon>
        <taxon>Comamonadaceae</taxon>
        <taxon>Variovorax</taxon>
    </lineage>
</organism>
<dbReference type="SUPFAM" id="SSF46458">
    <property type="entry name" value="Globin-like"/>
    <property type="match status" value="1"/>
</dbReference>
<comment type="caution">
    <text evidence="7">The sequence shown here is derived from an EMBL/GenBank/DDBJ whole genome shotgun (WGS) entry which is preliminary data.</text>
</comment>
<keyword evidence="5" id="KW-0813">Transport</keyword>
<dbReference type="InterPro" id="IPR012292">
    <property type="entry name" value="Globin/Proto"/>
</dbReference>
<dbReference type="InterPro" id="IPR000971">
    <property type="entry name" value="Globin"/>
</dbReference>
<evidence type="ECO:0000259" key="6">
    <source>
        <dbReference type="PROSITE" id="PS01033"/>
    </source>
</evidence>
<dbReference type="Gene3D" id="1.10.490.10">
    <property type="entry name" value="Globins"/>
    <property type="match status" value="1"/>
</dbReference>
<evidence type="ECO:0000313" key="7">
    <source>
        <dbReference type="EMBL" id="MEJ8822470.1"/>
    </source>
</evidence>
<feature type="domain" description="Globin" evidence="6">
    <location>
        <begin position="1"/>
        <end position="134"/>
    </location>
</feature>
<dbReference type="Proteomes" id="UP001363010">
    <property type="component" value="Unassembled WGS sequence"/>
</dbReference>
<evidence type="ECO:0000256" key="5">
    <source>
        <dbReference type="RuleBase" id="RU000356"/>
    </source>
</evidence>
<accession>A0ABU8VXD4</accession>
<keyword evidence="8" id="KW-1185">Reference proteome</keyword>
<evidence type="ECO:0000256" key="1">
    <source>
        <dbReference type="ARBA" id="ARBA00022617"/>
    </source>
</evidence>
<keyword evidence="4" id="KW-0408">Iron</keyword>
<comment type="similarity">
    <text evidence="5">Belongs to the globin family.</text>
</comment>
<sequence>MTPNQIELVQSSFAKVVPISDQAAAIFYARLFELAPDVRALFKGDMAEQGRKLMNMLGSVTRQLGNLDTLVPVAQRLAERHVGYGAEPAHYAVVGAALIDTLDKGLGAEFTPDVRAAWETAYGTLSGVMIAAAEKPAAT</sequence>
<protein>
    <submittedName>
        <fullName evidence="7">Globin family protein</fullName>
    </submittedName>
</protein>
<keyword evidence="1 5" id="KW-0349">Heme</keyword>
<reference evidence="7 8" key="1">
    <citation type="submission" date="2024-03" db="EMBL/GenBank/DDBJ databases">
        <title>Novel species of the genus Variovorax.</title>
        <authorList>
            <person name="Liu Q."/>
            <person name="Xin Y.-H."/>
        </authorList>
    </citation>
    <scope>NUCLEOTIDE SEQUENCE [LARGE SCALE GENOMIC DNA]</scope>
    <source>
        <strain evidence="7 8">KACC 18501</strain>
    </source>
</reference>
<dbReference type="RefSeq" id="WP_340363507.1">
    <property type="nucleotide sequence ID" value="NZ_JBBKZV010000004.1"/>
</dbReference>
<dbReference type="EMBL" id="JBBKZV010000004">
    <property type="protein sequence ID" value="MEJ8822470.1"/>
    <property type="molecule type" value="Genomic_DNA"/>
</dbReference>
<dbReference type="PRINTS" id="PR01907">
    <property type="entry name" value="WORMGLOBIN"/>
</dbReference>
<dbReference type="CDD" id="cd12131">
    <property type="entry name" value="HGbI-like"/>
    <property type="match status" value="1"/>
</dbReference>
<evidence type="ECO:0000313" key="8">
    <source>
        <dbReference type="Proteomes" id="UP001363010"/>
    </source>
</evidence>
<proteinExistence type="inferred from homology"/>
<keyword evidence="2 5" id="KW-0561">Oxygen transport</keyword>
<dbReference type="InterPro" id="IPR009050">
    <property type="entry name" value="Globin-like_sf"/>
</dbReference>
<name>A0ABU8VXD4_9BURK</name>
<evidence type="ECO:0000256" key="2">
    <source>
        <dbReference type="ARBA" id="ARBA00022621"/>
    </source>
</evidence>
<keyword evidence="3" id="KW-0479">Metal-binding</keyword>
<evidence type="ECO:0000256" key="4">
    <source>
        <dbReference type="ARBA" id="ARBA00023004"/>
    </source>
</evidence>
<dbReference type="PANTHER" id="PTHR43396">
    <property type="entry name" value="FLAVOHEMOPROTEIN"/>
    <property type="match status" value="1"/>
</dbReference>
<dbReference type="PROSITE" id="PS01033">
    <property type="entry name" value="GLOBIN"/>
    <property type="match status" value="1"/>
</dbReference>
<gene>
    <name evidence="7" type="ORF">WKW80_10515</name>
</gene>